<organism evidence="2 3">
    <name type="scientific">Sphingobacterium hungaricum</name>
    <dbReference type="NCBI Taxonomy" id="2082723"/>
    <lineage>
        <taxon>Bacteria</taxon>
        <taxon>Pseudomonadati</taxon>
        <taxon>Bacteroidota</taxon>
        <taxon>Sphingobacteriia</taxon>
        <taxon>Sphingobacteriales</taxon>
        <taxon>Sphingobacteriaceae</taxon>
        <taxon>Sphingobacterium</taxon>
    </lineage>
</organism>
<dbReference type="Pfam" id="PF00089">
    <property type="entry name" value="Trypsin"/>
    <property type="match status" value="1"/>
</dbReference>
<dbReference type="EMBL" id="PRDK01000002">
    <property type="protein sequence ID" value="MBE8712709.1"/>
    <property type="molecule type" value="Genomic_DNA"/>
</dbReference>
<dbReference type="InterPro" id="IPR009003">
    <property type="entry name" value="Peptidase_S1_PA"/>
</dbReference>
<evidence type="ECO:0000313" key="3">
    <source>
        <dbReference type="Proteomes" id="UP000616201"/>
    </source>
</evidence>
<feature type="domain" description="Peptidase S1" evidence="1">
    <location>
        <begin position="25"/>
        <end position="192"/>
    </location>
</feature>
<comment type="caution">
    <text evidence="2">The sequence shown here is derived from an EMBL/GenBank/DDBJ whole genome shotgun (WGS) entry which is preliminary data.</text>
</comment>
<dbReference type="AlphaFoldDB" id="A0A928YP93"/>
<dbReference type="SUPFAM" id="SSF50494">
    <property type="entry name" value="Trypsin-like serine proteases"/>
    <property type="match status" value="1"/>
</dbReference>
<proteinExistence type="predicted"/>
<dbReference type="Proteomes" id="UP000616201">
    <property type="component" value="Unassembled WGS sequence"/>
</dbReference>
<dbReference type="Gene3D" id="2.40.10.120">
    <property type="match status" value="1"/>
</dbReference>
<dbReference type="RefSeq" id="WP_196936615.1">
    <property type="nucleotide sequence ID" value="NZ_MU158698.1"/>
</dbReference>
<evidence type="ECO:0000313" key="2">
    <source>
        <dbReference type="EMBL" id="MBE8712709.1"/>
    </source>
</evidence>
<accession>A0A928YP93</accession>
<dbReference type="GO" id="GO:0004252">
    <property type="term" value="F:serine-type endopeptidase activity"/>
    <property type="evidence" value="ECO:0007669"/>
    <property type="project" value="InterPro"/>
</dbReference>
<protein>
    <recommendedName>
        <fullName evidence="1">Peptidase S1 domain-containing protein</fullName>
    </recommendedName>
</protein>
<gene>
    <name evidence="2" type="ORF">C4F49_03320</name>
</gene>
<reference evidence="2" key="1">
    <citation type="submission" date="2018-02" db="EMBL/GenBank/DDBJ databases">
        <authorList>
            <person name="Vasarhelyi B.M."/>
            <person name="Deshmukh S."/>
            <person name="Balint B."/>
            <person name="Kukolya J."/>
        </authorList>
    </citation>
    <scope>NUCLEOTIDE SEQUENCE</scope>
    <source>
        <strain evidence="2">KB22</strain>
    </source>
</reference>
<name>A0A928YP93_9SPHI</name>
<dbReference type="InterPro" id="IPR001254">
    <property type="entry name" value="Trypsin_dom"/>
</dbReference>
<sequence>MVDNIKNSCFLIKVQDQNEVIIDRGTGFFINENGFFISAGHVFKNPNYSYAAEIEEKSHKITEIYSEYTPEDEYHSNLFTDLFIGKINIIPVASVIFSEEKPKIDEIVTISGYNRLLSSVETSTFRQLNTSVEPGACVKVNKKTDNFYILINAFRISPIPQASAGLSGGPVTLNETCVGILNTTGECLLSNYILQKLKELKISFNRI</sequence>
<keyword evidence="3" id="KW-1185">Reference proteome</keyword>
<evidence type="ECO:0000259" key="1">
    <source>
        <dbReference type="Pfam" id="PF00089"/>
    </source>
</evidence>
<dbReference type="GO" id="GO:0006508">
    <property type="term" value="P:proteolysis"/>
    <property type="evidence" value="ECO:0007669"/>
    <property type="project" value="InterPro"/>
</dbReference>